<dbReference type="InterPro" id="IPR046474">
    <property type="entry name" value="DUF6795"/>
</dbReference>
<accession>A0ABT0H309</accession>
<evidence type="ECO:0000313" key="2">
    <source>
        <dbReference type="EMBL" id="MCK7616056.1"/>
    </source>
</evidence>
<dbReference type="RefSeq" id="WP_248160011.1">
    <property type="nucleotide sequence ID" value="NZ_JALNMJ010000040.1"/>
</dbReference>
<keyword evidence="3" id="KW-1185">Reference proteome</keyword>
<dbReference type="Proteomes" id="UP001431221">
    <property type="component" value="Unassembled WGS sequence"/>
</dbReference>
<feature type="domain" description="DUF6795" evidence="1">
    <location>
        <begin position="13"/>
        <end position="116"/>
    </location>
</feature>
<comment type="caution">
    <text evidence="2">The sequence shown here is derived from an EMBL/GenBank/DDBJ whole genome shotgun (WGS) entry which is preliminary data.</text>
</comment>
<protein>
    <submittedName>
        <fullName evidence="2">DUF4198 domain-containing protein</fullName>
    </submittedName>
</protein>
<dbReference type="EMBL" id="JALNMJ010000040">
    <property type="protein sequence ID" value="MCK7616056.1"/>
    <property type="molecule type" value="Genomic_DNA"/>
</dbReference>
<sequence>MALFGTNVLFSEVSGTVILDGKPVEGAKVVQITLWSKPGEVPEIAVSTDKNGHFSFPEISRSAGFSSLFPGEITIVQKIIIELDGKEYRGWLNTKTNYEREGERNRPLRFICDLNHTPSNTGDDFGVCRLA</sequence>
<dbReference type="InterPro" id="IPR008969">
    <property type="entry name" value="CarboxyPept-like_regulatory"/>
</dbReference>
<name>A0ABT0H309_9HYPH</name>
<gene>
    <name evidence="2" type="ORF">M0H32_28215</name>
</gene>
<evidence type="ECO:0000259" key="1">
    <source>
        <dbReference type="Pfam" id="PF20598"/>
    </source>
</evidence>
<dbReference type="SUPFAM" id="SSF49464">
    <property type="entry name" value="Carboxypeptidase regulatory domain-like"/>
    <property type="match status" value="1"/>
</dbReference>
<proteinExistence type="predicted"/>
<dbReference type="Pfam" id="PF20598">
    <property type="entry name" value="DUF6795"/>
    <property type="match status" value="1"/>
</dbReference>
<evidence type="ECO:0000313" key="3">
    <source>
        <dbReference type="Proteomes" id="UP001431221"/>
    </source>
</evidence>
<organism evidence="2 3">
    <name type="scientific">Roseibium sediminicola</name>
    <dbReference type="NCBI Taxonomy" id="2933272"/>
    <lineage>
        <taxon>Bacteria</taxon>
        <taxon>Pseudomonadati</taxon>
        <taxon>Pseudomonadota</taxon>
        <taxon>Alphaproteobacteria</taxon>
        <taxon>Hyphomicrobiales</taxon>
        <taxon>Stappiaceae</taxon>
        <taxon>Roseibium</taxon>
    </lineage>
</organism>
<reference evidence="2" key="1">
    <citation type="submission" date="2022-04" db="EMBL/GenBank/DDBJ databases">
        <title>Roseibium sp. CAU 1639 isolated from mud.</title>
        <authorList>
            <person name="Kim W."/>
        </authorList>
    </citation>
    <scope>NUCLEOTIDE SEQUENCE</scope>
    <source>
        <strain evidence="2">CAU 1639</strain>
    </source>
</reference>